<comment type="caution">
    <text evidence="1">The sequence shown here is derived from an EMBL/GenBank/DDBJ whole genome shotgun (WGS) entry which is preliminary data.</text>
</comment>
<proteinExistence type="predicted"/>
<dbReference type="EMBL" id="BLAL01000048">
    <property type="protein sequence ID" value="GES80218.1"/>
    <property type="molecule type" value="Genomic_DNA"/>
</dbReference>
<sequence length="101" mass="11398">MKSLTLTILLGEALEKKLAEFATNNPPQTARVLLNAEIKQQFSSNIIQGLGRDMIKRIKRLSSEKFTDDEIKIIQKRVRTVSSQSNGLENQLDDLDLNEQG</sequence>
<evidence type="ECO:0000313" key="2">
    <source>
        <dbReference type="Proteomes" id="UP000615446"/>
    </source>
</evidence>
<reference evidence="1" key="1">
    <citation type="submission" date="2019-10" db="EMBL/GenBank/DDBJ databases">
        <title>Conservation and host-specific expression of non-tandemly repeated heterogenous ribosome RNA gene in arbuscular mycorrhizal fungi.</title>
        <authorList>
            <person name="Maeda T."/>
            <person name="Kobayashi Y."/>
            <person name="Nakagawa T."/>
            <person name="Ezawa T."/>
            <person name="Yamaguchi K."/>
            <person name="Bino T."/>
            <person name="Nishimoto Y."/>
            <person name="Shigenobu S."/>
            <person name="Kawaguchi M."/>
        </authorList>
    </citation>
    <scope>NUCLEOTIDE SEQUENCE</scope>
    <source>
        <strain evidence="1">HR1</strain>
    </source>
</reference>
<protein>
    <submittedName>
        <fullName evidence="1">Uncharacterized protein</fullName>
    </submittedName>
</protein>
<dbReference type="OrthoDB" id="2415317at2759"/>
<evidence type="ECO:0000313" key="1">
    <source>
        <dbReference type="EMBL" id="GES80218.1"/>
    </source>
</evidence>
<dbReference type="AlphaFoldDB" id="A0A8H3L6E9"/>
<gene>
    <name evidence="1" type="ORF">RCL2_000750800</name>
</gene>
<organism evidence="1 2">
    <name type="scientific">Rhizophagus clarus</name>
    <dbReference type="NCBI Taxonomy" id="94130"/>
    <lineage>
        <taxon>Eukaryota</taxon>
        <taxon>Fungi</taxon>
        <taxon>Fungi incertae sedis</taxon>
        <taxon>Mucoromycota</taxon>
        <taxon>Glomeromycotina</taxon>
        <taxon>Glomeromycetes</taxon>
        <taxon>Glomerales</taxon>
        <taxon>Glomeraceae</taxon>
        <taxon>Rhizophagus</taxon>
    </lineage>
</organism>
<dbReference type="Proteomes" id="UP000615446">
    <property type="component" value="Unassembled WGS sequence"/>
</dbReference>
<name>A0A8H3L6E9_9GLOM</name>
<accession>A0A8H3L6E9</accession>